<reference evidence="2 3" key="1">
    <citation type="journal article" date="2013" name="BMC Genomics">
        <title>Reconstruction of the lipid metabolism for the microalga Monoraphidium neglectum from its genome sequence reveals characteristics suitable for biofuel production.</title>
        <authorList>
            <person name="Bogen C."/>
            <person name="Al-Dilaimi A."/>
            <person name="Albersmeier A."/>
            <person name="Wichmann J."/>
            <person name="Grundmann M."/>
            <person name="Rupp O."/>
            <person name="Lauersen K.J."/>
            <person name="Blifernez-Klassen O."/>
            <person name="Kalinowski J."/>
            <person name="Goesmann A."/>
            <person name="Mussgnug J.H."/>
            <person name="Kruse O."/>
        </authorList>
    </citation>
    <scope>NUCLEOTIDE SEQUENCE [LARGE SCALE GENOMIC DNA]</scope>
    <source>
        <strain evidence="2 3">SAG 48.87</strain>
    </source>
</reference>
<feature type="region of interest" description="Disordered" evidence="1">
    <location>
        <begin position="1"/>
        <end position="28"/>
    </location>
</feature>
<feature type="region of interest" description="Disordered" evidence="1">
    <location>
        <begin position="260"/>
        <end position="292"/>
    </location>
</feature>
<dbReference type="Proteomes" id="UP000054498">
    <property type="component" value="Unassembled WGS sequence"/>
</dbReference>
<evidence type="ECO:0000313" key="3">
    <source>
        <dbReference type="Proteomes" id="UP000054498"/>
    </source>
</evidence>
<evidence type="ECO:0008006" key="4">
    <source>
        <dbReference type="Google" id="ProtNLM"/>
    </source>
</evidence>
<dbReference type="RefSeq" id="XP_013906896.1">
    <property type="nucleotide sequence ID" value="XM_014051442.1"/>
</dbReference>
<feature type="compositionally biased region" description="Gly residues" evidence="1">
    <location>
        <begin position="272"/>
        <end position="292"/>
    </location>
</feature>
<organism evidence="2 3">
    <name type="scientific">Monoraphidium neglectum</name>
    <dbReference type="NCBI Taxonomy" id="145388"/>
    <lineage>
        <taxon>Eukaryota</taxon>
        <taxon>Viridiplantae</taxon>
        <taxon>Chlorophyta</taxon>
        <taxon>core chlorophytes</taxon>
        <taxon>Chlorophyceae</taxon>
        <taxon>CS clade</taxon>
        <taxon>Sphaeropleales</taxon>
        <taxon>Selenastraceae</taxon>
        <taxon>Monoraphidium</taxon>
    </lineage>
</organism>
<dbReference type="GeneID" id="25726181"/>
<feature type="compositionally biased region" description="Low complexity" evidence="1">
    <location>
        <begin position="385"/>
        <end position="403"/>
    </location>
</feature>
<evidence type="ECO:0000313" key="2">
    <source>
        <dbReference type="EMBL" id="KIZ07877.1"/>
    </source>
</evidence>
<accession>A0A0D2N6F9</accession>
<proteinExistence type="predicted"/>
<feature type="region of interest" description="Disordered" evidence="1">
    <location>
        <begin position="328"/>
        <end position="431"/>
    </location>
</feature>
<dbReference type="KEGG" id="mng:MNEG_0063"/>
<dbReference type="AlphaFoldDB" id="A0A0D2N6F9"/>
<name>A0A0D2N6F9_9CHLO</name>
<dbReference type="EMBL" id="KK100226">
    <property type="protein sequence ID" value="KIZ07877.1"/>
    <property type="molecule type" value="Genomic_DNA"/>
</dbReference>
<evidence type="ECO:0000256" key="1">
    <source>
        <dbReference type="SAM" id="MobiDB-lite"/>
    </source>
</evidence>
<feature type="compositionally biased region" description="Polar residues" evidence="1">
    <location>
        <begin position="1"/>
        <end position="12"/>
    </location>
</feature>
<feature type="compositionally biased region" description="Low complexity" evidence="1">
    <location>
        <begin position="260"/>
        <end position="271"/>
    </location>
</feature>
<protein>
    <recommendedName>
        <fullName evidence="4">C2 domain-containing protein</fullName>
    </recommendedName>
</protein>
<dbReference type="STRING" id="145388.A0A0D2N6F9"/>
<sequence>MTIRHCTSSSGRDQVVESSGPVVDSSDDTEYHCSLEIAGAEGISRLVTRGRRGPAPEWGEAFAVPLSALLPSGSRPTSHYSERSTEVQQQQQQPQQPPQGAAKQLPERQQQRLGMLSVRLATRKQLRSDAALATGELPLDGLAACLVPGAAPLTQSVMLQPASSKPSRGAQGRAGAADAVLLRLAVVTAVDVPPGLRGAAATTYSAGRGCCASALSAVGAASLHTREGVLLEVPPLQHLRLVLHAATGLEQLRMEPAAALTAATQASPEPAAGGGCGGGGAAGDGHSSGSGAAGEPGGLLALGSSWLQNSGKGAKLAGVVAAAWAAKRGGGQGAGTPSPEEQRQPHPEAATGPPQGAAEASPGQPLGESEDAVSELRTLPPPPVGADGSAPAQAAAVAPAGPARPWMQGVDGGQEVQQGGPGGGRGKSRHRPVGSIEREVLMGLLEDNGFHHSDAIGGSFYYVRMSCAAAADAAPSAAASLTGSAATPPPGAAVTTRMVPLCGLNGCAVWEQPFWFAVTRPAEAGAKVEFELMASSDKKQRGRSVAKIEVPLAQLLDPAAIVPGGPAARRFSGAGAAAACVAGWVAGGGGGGEAPVWEHQLTGLFWERLPCAICDS</sequence>
<keyword evidence="3" id="KW-1185">Reference proteome</keyword>
<feature type="region of interest" description="Disordered" evidence="1">
    <location>
        <begin position="69"/>
        <end position="109"/>
    </location>
</feature>
<gene>
    <name evidence="2" type="ORF">MNEG_0063</name>
</gene>